<evidence type="ECO:0000313" key="1">
    <source>
        <dbReference type="EMBL" id="SET51465.1"/>
    </source>
</evidence>
<dbReference type="Proteomes" id="UP000199361">
    <property type="component" value="Unassembled WGS sequence"/>
</dbReference>
<sequence>MISFAARLYVYGLAWVAEKTARACARVDALLPVDLHDVEEGDGE</sequence>
<protein>
    <submittedName>
        <fullName evidence="1">Uncharacterized protein</fullName>
    </submittedName>
</protein>
<reference evidence="1 2" key="1">
    <citation type="submission" date="2016-10" db="EMBL/GenBank/DDBJ databases">
        <authorList>
            <person name="de Groot N.N."/>
        </authorList>
    </citation>
    <scope>NUCLEOTIDE SEQUENCE [LARGE SCALE GENOMIC DNA]</scope>
    <source>
        <strain evidence="1 2">CGMCC 4.5598</strain>
    </source>
</reference>
<organism evidence="1 2">
    <name type="scientific">Nonomuraea wenchangensis</name>
    <dbReference type="NCBI Taxonomy" id="568860"/>
    <lineage>
        <taxon>Bacteria</taxon>
        <taxon>Bacillati</taxon>
        <taxon>Actinomycetota</taxon>
        <taxon>Actinomycetes</taxon>
        <taxon>Streptosporangiales</taxon>
        <taxon>Streptosporangiaceae</taxon>
        <taxon>Nonomuraea</taxon>
    </lineage>
</organism>
<accession>A0A1I0F0G7</accession>
<dbReference type="AlphaFoldDB" id="A0A1I0F0G7"/>
<keyword evidence="2" id="KW-1185">Reference proteome</keyword>
<dbReference type="EMBL" id="FOHX01000003">
    <property type="protein sequence ID" value="SET51465.1"/>
    <property type="molecule type" value="Genomic_DNA"/>
</dbReference>
<name>A0A1I0F0G7_9ACTN</name>
<evidence type="ECO:0000313" key="2">
    <source>
        <dbReference type="Proteomes" id="UP000199361"/>
    </source>
</evidence>
<gene>
    <name evidence="1" type="ORF">SAMN05421811_103279</name>
</gene>
<proteinExistence type="predicted"/>
<dbReference type="RefSeq" id="WP_281249563.1">
    <property type="nucleotide sequence ID" value="NZ_FOHX01000003.1"/>
</dbReference>